<dbReference type="EMBL" id="QPFP01000208">
    <property type="protein sequence ID" value="TEB19094.1"/>
    <property type="molecule type" value="Genomic_DNA"/>
</dbReference>
<evidence type="ECO:0000313" key="2">
    <source>
        <dbReference type="EMBL" id="TEB19094.1"/>
    </source>
</evidence>
<keyword evidence="3" id="KW-1185">Reference proteome</keyword>
<proteinExistence type="predicted"/>
<comment type="caution">
    <text evidence="2">The sequence shown here is derived from an EMBL/GenBank/DDBJ whole genome shotgun (WGS) entry which is preliminary data.</text>
</comment>
<dbReference type="AlphaFoldDB" id="A0A4Y7SC79"/>
<feature type="region of interest" description="Disordered" evidence="1">
    <location>
        <begin position="14"/>
        <end position="52"/>
    </location>
</feature>
<evidence type="ECO:0000313" key="3">
    <source>
        <dbReference type="Proteomes" id="UP000298030"/>
    </source>
</evidence>
<sequence length="151" mass="16663">MPTAAIPRAVCTTTTTTTTTAESISPVGIRKVRMGPSQSPQTHPPLSTPLASPPELVNSVGAPLVVSVFLEASRLSIQSQSHLSGGRWRTKQRDGNVEFNFEVRTREARHGSSFRGDELEWCQRWDKQRKDRSTRTMGFASGQALVFSEHL</sequence>
<organism evidence="2 3">
    <name type="scientific">Coprinellus micaceus</name>
    <name type="common">Glistening ink-cap mushroom</name>
    <name type="synonym">Coprinus micaceus</name>
    <dbReference type="NCBI Taxonomy" id="71717"/>
    <lineage>
        <taxon>Eukaryota</taxon>
        <taxon>Fungi</taxon>
        <taxon>Dikarya</taxon>
        <taxon>Basidiomycota</taxon>
        <taxon>Agaricomycotina</taxon>
        <taxon>Agaricomycetes</taxon>
        <taxon>Agaricomycetidae</taxon>
        <taxon>Agaricales</taxon>
        <taxon>Agaricineae</taxon>
        <taxon>Psathyrellaceae</taxon>
        <taxon>Coprinellus</taxon>
    </lineage>
</organism>
<accession>A0A4Y7SC79</accession>
<gene>
    <name evidence="2" type="ORF">FA13DRAFT_1744741</name>
</gene>
<name>A0A4Y7SC79_COPMI</name>
<protein>
    <submittedName>
        <fullName evidence="2">Uncharacterized protein</fullName>
    </submittedName>
</protein>
<reference evidence="2 3" key="1">
    <citation type="journal article" date="2019" name="Nat. Ecol. Evol.">
        <title>Megaphylogeny resolves global patterns of mushroom evolution.</title>
        <authorList>
            <person name="Varga T."/>
            <person name="Krizsan K."/>
            <person name="Foldi C."/>
            <person name="Dima B."/>
            <person name="Sanchez-Garcia M."/>
            <person name="Sanchez-Ramirez S."/>
            <person name="Szollosi G.J."/>
            <person name="Szarkandi J.G."/>
            <person name="Papp V."/>
            <person name="Albert L."/>
            <person name="Andreopoulos W."/>
            <person name="Angelini C."/>
            <person name="Antonin V."/>
            <person name="Barry K.W."/>
            <person name="Bougher N.L."/>
            <person name="Buchanan P."/>
            <person name="Buyck B."/>
            <person name="Bense V."/>
            <person name="Catcheside P."/>
            <person name="Chovatia M."/>
            <person name="Cooper J."/>
            <person name="Damon W."/>
            <person name="Desjardin D."/>
            <person name="Finy P."/>
            <person name="Geml J."/>
            <person name="Haridas S."/>
            <person name="Hughes K."/>
            <person name="Justo A."/>
            <person name="Karasinski D."/>
            <person name="Kautmanova I."/>
            <person name="Kiss B."/>
            <person name="Kocsube S."/>
            <person name="Kotiranta H."/>
            <person name="LaButti K.M."/>
            <person name="Lechner B.E."/>
            <person name="Liimatainen K."/>
            <person name="Lipzen A."/>
            <person name="Lukacs Z."/>
            <person name="Mihaltcheva S."/>
            <person name="Morgado L.N."/>
            <person name="Niskanen T."/>
            <person name="Noordeloos M.E."/>
            <person name="Ohm R.A."/>
            <person name="Ortiz-Santana B."/>
            <person name="Ovrebo C."/>
            <person name="Racz N."/>
            <person name="Riley R."/>
            <person name="Savchenko A."/>
            <person name="Shiryaev A."/>
            <person name="Soop K."/>
            <person name="Spirin V."/>
            <person name="Szebenyi C."/>
            <person name="Tomsovsky M."/>
            <person name="Tulloss R.E."/>
            <person name="Uehling J."/>
            <person name="Grigoriev I.V."/>
            <person name="Vagvolgyi C."/>
            <person name="Papp T."/>
            <person name="Martin F.M."/>
            <person name="Miettinen O."/>
            <person name="Hibbett D.S."/>
            <person name="Nagy L.G."/>
        </authorList>
    </citation>
    <scope>NUCLEOTIDE SEQUENCE [LARGE SCALE GENOMIC DNA]</scope>
    <source>
        <strain evidence="2 3">FP101781</strain>
    </source>
</reference>
<dbReference type="Proteomes" id="UP000298030">
    <property type="component" value="Unassembled WGS sequence"/>
</dbReference>
<evidence type="ECO:0000256" key="1">
    <source>
        <dbReference type="SAM" id="MobiDB-lite"/>
    </source>
</evidence>